<dbReference type="InterPro" id="IPR034660">
    <property type="entry name" value="DinB/YfiT-like"/>
</dbReference>
<sequence length="189" mass="21249">MTTNPLTSAAVEQLQWHWQNLLRPRLEGLTDEELLWDPTGDDQQAWTVHSADEQRTAHQAGAGDLVIDFDLVEGQPQPFTTISWRLGHVIVGVLAARSHSHFDGPEASYGTWEFAGTADEALAQLDREVERWLDGLRSVDDERMQQPCGPAEGPWGDRPFADLALHINREVIHHLAEVALLRDLWAHRG</sequence>
<dbReference type="InterPro" id="IPR024775">
    <property type="entry name" value="DinB-like"/>
</dbReference>
<evidence type="ECO:0000313" key="3">
    <source>
        <dbReference type="Proteomes" id="UP000009877"/>
    </source>
</evidence>
<dbReference type="Proteomes" id="UP000009877">
    <property type="component" value="Unassembled WGS sequence"/>
</dbReference>
<dbReference type="Gene3D" id="1.20.120.450">
    <property type="entry name" value="dinb family like domain"/>
    <property type="match status" value="1"/>
</dbReference>
<gene>
    <name evidence="2" type="ORF">C884_02501</name>
</gene>
<dbReference type="AlphaFoldDB" id="M2XC99"/>
<proteinExistence type="predicted"/>
<evidence type="ECO:0000259" key="1">
    <source>
        <dbReference type="Pfam" id="PF12867"/>
    </source>
</evidence>
<dbReference type="RefSeq" id="WP_006214561.1">
    <property type="nucleotide sequence ID" value="NZ_ANHZ02000009.1"/>
</dbReference>
<keyword evidence="3" id="KW-1185">Reference proteome</keyword>
<dbReference type="EMBL" id="ANHZ02000009">
    <property type="protein sequence ID" value="EME36691.1"/>
    <property type="molecule type" value="Genomic_DNA"/>
</dbReference>
<feature type="domain" description="DinB-like" evidence="1">
    <location>
        <begin position="13"/>
        <end position="177"/>
    </location>
</feature>
<accession>M2XC99</accession>
<name>M2XC99_9MICC</name>
<dbReference type="STRING" id="71999.KPaMU14_00625"/>
<evidence type="ECO:0000313" key="2">
    <source>
        <dbReference type="EMBL" id="EME36691.1"/>
    </source>
</evidence>
<dbReference type="Pfam" id="PF12867">
    <property type="entry name" value="DinB_2"/>
    <property type="match status" value="1"/>
</dbReference>
<organism evidence="2 3">
    <name type="scientific">Kocuria palustris PEL</name>
    <dbReference type="NCBI Taxonomy" id="1236550"/>
    <lineage>
        <taxon>Bacteria</taxon>
        <taxon>Bacillati</taxon>
        <taxon>Actinomycetota</taxon>
        <taxon>Actinomycetes</taxon>
        <taxon>Micrococcales</taxon>
        <taxon>Micrococcaceae</taxon>
        <taxon>Kocuria</taxon>
    </lineage>
</organism>
<comment type="caution">
    <text evidence="2">The sequence shown here is derived from an EMBL/GenBank/DDBJ whole genome shotgun (WGS) entry which is preliminary data.</text>
</comment>
<reference evidence="2 3" key="1">
    <citation type="journal article" date="2014" name="Genome Announc.">
        <title>Draft Genome Sequence of Kocuria palustris PEL.</title>
        <authorList>
            <person name="Sharma G."/>
            <person name="Khatri I."/>
            <person name="Subramanian S."/>
        </authorList>
    </citation>
    <scope>NUCLEOTIDE SEQUENCE [LARGE SCALE GENOMIC DNA]</scope>
    <source>
        <strain evidence="2 3">PEL</strain>
    </source>
</reference>
<dbReference type="SUPFAM" id="SSF109854">
    <property type="entry name" value="DinB/YfiT-like putative metalloenzymes"/>
    <property type="match status" value="1"/>
</dbReference>
<protein>
    <recommendedName>
        <fullName evidence="1">DinB-like domain-containing protein</fullName>
    </recommendedName>
</protein>